<accession>A0A0X8X9W7</accession>
<keyword evidence="2" id="KW-1185">Reference proteome</keyword>
<organism evidence="1 2">
    <name type="scientific">Halorhodospira halochloris</name>
    <name type="common">Ectothiorhodospira halochloris</name>
    <dbReference type="NCBI Taxonomy" id="1052"/>
    <lineage>
        <taxon>Bacteria</taxon>
        <taxon>Pseudomonadati</taxon>
        <taxon>Pseudomonadota</taxon>
        <taxon>Gammaproteobacteria</taxon>
        <taxon>Chromatiales</taxon>
        <taxon>Ectothiorhodospiraceae</taxon>
        <taxon>Halorhodospira</taxon>
    </lineage>
</organism>
<dbReference type="RefSeq" id="WP_096408761.1">
    <property type="nucleotide sequence ID" value="NZ_AP017372.2"/>
</dbReference>
<dbReference type="Proteomes" id="UP000218890">
    <property type="component" value="Chromosome"/>
</dbReference>
<dbReference type="KEGG" id="hhk:HH1059_08940"/>
<reference evidence="1" key="1">
    <citation type="submission" date="2016-02" db="EMBL/GenBank/DDBJ databases">
        <title>Halorhodospira halochloris DSM-1059 complete genome, version 2.</title>
        <authorList>
            <person name="Tsukatani Y."/>
        </authorList>
    </citation>
    <scope>NUCLEOTIDE SEQUENCE</scope>
    <source>
        <strain evidence="1">DSM 1059</strain>
    </source>
</reference>
<evidence type="ECO:0000313" key="2">
    <source>
        <dbReference type="Proteomes" id="UP000218890"/>
    </source>
</evidence>
<proteinExistence type="predicted"/>
<sequence length="299" mass="35214">MSRQNPDYDQDFKNLIVDYPREAISFFASREAERIDNSARVLPVRQEQLKERLRHHYRALDTPLLIEWSNGEREALAFAFEEETHTERFDIHRLIHYCTDLSQMLDTTRIVPVVIFLSARPVPTRLDLAGDEHTYLSFQYLYWQAGAEHYRQHLDSSNIVARLCLPLMYWKSRDEKLEARAYALQGLDALEPDLNKRLKYTDLVDNYSQLDDDEKEIFKQRYPEEEAIMAGIVSRSRQEGRDEGLLAGEGKLLLWQLEQKFGETAVDPYREKIEKADEETIKHWSVNILTANSIEEVFR</sequence>
<dbReference type="EMBL" id="AP017372">
    <property type="protein sequence ID" value="BAU57588.1"/>
    <property type="molecule type" value="Genomic_DNA"/>
</dbReference>
<dbReference type="AlphaFoldDB" id="A0A0X8X9W7"/>
<protein>
    <submittedName>
        <fullName evidence="1">Gll2041 protein</fullName>
    </submittedName>
</protein>
<dbReference type="OrthoDB" id="5562276at2"/>
<name>A0A0X8X9W7_HALHR</name>
<gene>
    <name evidence="1" type="ORF">HH1059_08940</name>
</gene>
<evidence type="ECO:0000313" key="1">
    <source>
        <dbReference type="EMBL" id="BAU57588.1"/>
    </source>
</evidence>